<dbReference type="Pfam" id="PF01535">
    <property type="entry name" value="PPR"/>
    <property type="match status" value="2"/>
</dbReference>
<protein>
    <recommendedName>
        <fullName evidence="6">Pentatricopeptide repeat-containing protein</fullName>
    </recommendedName>
</protein>
<evidence type="ECO:0000313" key="5">
    <source>
        <dbReference type="Proteomes" id="UP000826271"/>
    </source>
</evidence>
<dbReference type="PROSITE" id="PS51375">
    <property type="entry name" value="PPR"/>
    <property type="match status" value="1"/>
</dbReference>
<keyword evidence="2" id="KW-0677">Repeat</keyword>
<dbReference type="Proteomes" id="UP000826271">
    <property type="component" value="Unassembled WGS sequence"/>
</dbReference>
<name>A0AAV6Y556_9LAMI</name>
<gene>
    <name evidence="4" type="ORF">BUALT_Bualt02G0096200</name>
</gene>
<sequence>MKPQLRLFRPKPSLNLSSAIRGFTITTNSSISAAAAAAAALTEEEVTQINAVVPRLCSSNRLKDAVNLISAALFTANPPLNSLPLSDLVNRLAQEPDLTHPMHFLNALKYSTETLNPILIQIVEMFVSSFFRNGDPKKALKIFQWLSRPDFPGGVAKDSEIYAVFVDGFCKNGMILDSVRVLRVMASENVVVGSEVRVCVYRGLLREARVREALELNAALDRCNLGNGSGDSCSKEVVELLDRMIANWIE</sequence>
<dbReference type="AlphaFoldDB" id="A0AAV6Y556"/>
<dbReference type="InterPro" id="IPR002885">
    <property type="entry name" value="PPR_rpt"/>
</dbReference>
<organism evidence="4 5">
    <name type="scientific">Buddleja alternifolia</name>
    <dbReference type="NCBI Taxonomy" id="168488"/>
    <lineage>
        <taxon>Eukaryota</taxon>
        <taxon>Viridiplantae</taxon>
        <taxon>Streptophyta</taxon>
        <taxon>Embryophyta</taxon>
        <taxon>Tracheophyta</taxon>
        <taxon>Spermatophyta</taxon>
        <taxon>Magnoliopsida</taxon>
        <taxon>eudicotyledons</taxon>
        <taxon>Gunneridae</taxon>
        <taxon>Pentapetalae</taxon>
        <taxon>asterids</taxon>
        <taxon>lamiids</taxon>
        <taxon>Lamiales</taxon>
        <taxon>Scrophulariaceae</taxon>
        <taxon>Buddlejeae</taxon>
        <taxon>Buddleja</taxon>
    </lineage>
</organism>
<evidence type="ECO:0008006" key="6">
    <source>
        <dbReference type="Google" id="ProtNLM"/>
    </source>
</evidence>
<reference evidence="4" key="1">
    <citation type="submission" date="2019-10" db="EMBL/GenBank/DDBJ databases">
        <authorList>
            <person name="Zhang R."/>
            <person name="Pan Y."/>
            <person name="Wang J."/>
            <person name="Ma R."/>
            <person name="Yu S."/>
        </authorList>
    </citation>
    <scope>NUCLEOTIDE SEQUENCE</scope>
    <source>
        <strain evidence="4">LA-IB0</strain>
        <tissue evidence="4">Leaf</tissue>
    </source>
</reference>
<proteinExistence type="inferred from homology"/>
<dbReference type="PANTHER" id="PTHR47939">
    <property type="entry name" value="MEMBRANE-ASSOCIATED SALT-INDUCIBLE PROTEIN-LIKE"/>
    <property type="match status" value="1"/>
</dbReference>
<evidence type="ECO:0000313" key="4">
    <source>
        <dbReference type="EMBL" id="KAG8388152.1"/>
    </source>
</evidence>
<accession>A0AAV6Y556</accession>
<dbReference type="InterPro" id="IPR050667">
    <property type="entry name" value="PPR-containing_protein"/>
</dbReference>
<dbReference type="Gene3D" id="1.25.40.10">
    <property type="entry name" value="Tetratricopeptide repeat domain"/>
    <property type="match status" value="1"/>
</dbReference>
<dbReference type="EMBL" id="WHWC01000002">
    <property type="protein sequence ID" value="KAG8388152.1"/>
    <property type="molecule type" value="Genomic_DNA"/>
</dbReference>
<dbReference type="InterPro" id="IPR011990">
    <property type="entry name" value="TPR-like_helical_dom_sf"/>
</dbReference>
<comment type="similarity">
    <text evidence="1">Belongs to the PPR family. P subfamily.</text>
</comment>
<keyword evidence="5" id="KW-1185">Reference proteome</keyword>
<feature type="repeat" description="PPR" evidence="3">
    <location>
        <begin position="158"/>
        <end position="192"/>
    </location>
</feature>
<evidence type="ECO:0000256" key="2">
    <source>
        <dbReference type="ARBA" id="ARBA00022737"/>
    </source>
</evidence>
<evidence type="ECO:0000256" key="1">
    <source>
        <dbReference type="ARBA" id="ARBA00007626"/>
    </source>
</evidence>
<comment type="caution">
    <text evidence="4">The sequence shown here is derived from an EMBL/GenBank/DDBJ whole genome shotgun (WGS) entry which is preliminary data.</text>
</comment>
<evidence type="ECO:0000256" key="3">
    <source>
        <dbReference type="PROSITE-ProRule" id="PRU00708"/>
    </source>
</evidence>
<dbReference type="NCBIfam" id="TIGR00756">
    <property type="entry name" value="PPR"/>
    <property type="match status" value="1"/>
</dbReference>
<dbReference type="PANTHER" id="PTHR47939:SF5">
    <property type="entry name" value="PENTACOTRIPEPTIDE-REPEAT REGION OF PRORP DOMAIN-CONTAINING PROTEIN"/>
    <property type="match status" value="1"/>
</dbReference>